<dbReference type="EMBL" id="FQYR01000003">
    <property type="protein sequence ID" value="SHJ27344.1"/>
    <property type="molecule type" value="Genomic_DNA"/>
</dbReference>
<organism evidence="1 2">
    <name type="scientific">Rubritalea squalenifaciens DSM 18772</name>
    <dbReference type="NCBI Taxonomy" id="1123071"/>
    <lineage>
        <taxon>Bacteria</taxon>
        <taxon>Pseudomonadati</taxon>
        <taxon>Verrucomicrobiota</taxon>
        <taxon>Verrucomicrobiia</taxon>
        <taxon>Verrucomicrobiales</taxon>
        <taxon>Rubritaleaceae</taxon>
        <taxon>Rubritalea</taxon>
    </lineage>
</organism>
<dbReference type="RefSeq" id="WP_143183230.1">
    <property type="nucleotide sequence ID" value="NZ_FQYR01000003.1"/>
</dbReference>
<dbReference type="InParanoid" id="A0A1M6HZ27"/>
<dbReference type="AlphaFoldDB" id="A0A1M6HZ27"/>
<dbReference type="GO" id="GO:0003677">
    <property type="term" value="F:DNA binding"/>
    <property type="evidence" value="ECO:0007669"/>
    <property type="project" value="InterPro"/>
</dbReference>
<gene>
    <name evidence="1" type="ORF">SAMN02745181_1622</name>
</gene>
<reference evidence="1 2" key="1">
    <citation type="submission" date="2016-11" db="EMBL/GenBank/DDBJ databases">
        <authorList>
            <person name="Jaros S."/>
            <person name="Januszkiewicz K."/>
            <person name="Wedrychowicz H."/>
        </authorList>
    </citation>
    <scope>NUCLEOTIDE SEQUENCE [LARGE SCALE GENOMIC DNA]</scope>
    <source>
        <strain evidence="1 2">DSM 18772</strain>
    </source>
</reference>
<name>A0A1M6HZ27_9BACT</name>
<accession>A0A1M6HZ27</accession>
<dbReference type="OrthoDB" id="9796035at2"/>
<keyword evidence="2" id="KW-1185">Reference proteome</keyword>
<evidence type="ECO:0000313" key="2">
    <source>
        <dbReference type="Proteomes" id="UP000184510"/>
    </source>
</evidence>
<dbReference type="InterPro" id="IPR009679">
    <property type="entry name" value="Phage_186_CII-like"/>
</dbReference>
<protein>
    <submittedName>
        <fullName evidence="1">Uncharacterized protein</fullName>
    </submittedName>
</protein>
<dbReference type="Pfam" id="PF06892">
    <property type="entry name" value="Phage_CP76"/>
    <property type="match status" value="1"/>
</dbReference>
<proteinExistence type="predicted"/>
<sequence>MQSHEVLKKAFSQSSPKAIASELGVSLSLVYKWAQEQSEIGSGSRNPLDRVVKMHEMTEDNSLIEYLAEKCGGYFVRNPESHCQKGFQYLPATTEIVSQFSHLLARISHAALDNSITQDEANEIRQVWDKLKGYAEGFVRCCEEGDFEQMDEDEDAPEKMEAVRKTLY</sequence>
<evidence type="ECO:0000313" key="1">
    <source>
        <dbReference type="EMBL" id="SHJ27344.1"/>
    </source>
</evidence>
<dbReference type="Proteomes" id="UP000184510">
    <property type="component" value="Unassembled WGS sequence"/>
</dbReference>